<evidence type="ECO:0000313" key="3">
    <source>
        <dbReference type="EMBL" id="PMN88925.1"/>
    </source>
</evidence>
<evidence type="ECO:0000256" key="1">
    <source>
        <dbReference type="ARBA" id="ARBA00022679"/>
    </source>
</evidence>
<name>A0A2N7L5I9_9GAMM</name>
<dbReference type="GO" id="GO:0008168">
    <property type="term" value="F:methyltransferase activity"/>
    <property type="evidence" value="ECO:0007669"/>
    <property type="project" value="UniProtKB-KW"/>
</dbReference>
<feature type="domain" description="Methyltransferase" evidence="2">
    <location>
        <begin position="54"/>
        <end position="144"/>
    </location>
</feature>
<proteinExistence type="predicted"/>
<keyword evidence="3" id="KW-0489">Methyltransferase</keyword>
<comment type="caution">
    <text evidence="3">The sequence shown here is derived from an EMBL/GenBank/DDBJ whole genome shotgun (WGS) entry which is preliminary data.</text>
</comment>
<reference evidence="4" key="1">
    <citation type="submission" date="2016-07" db="EMBL/GenBank/DDBJ databases">
        <title>Nontailed viruses are major unrecognized killers of bacteria in the ocean.</title>
        <authorList>
            <person name="Kauffman K."/>
            <person name="Hussain F."/>
            <person name="Yang J."/>
            <person name="Arevalo P."/>
            <person name="Brown J."/>
            <person name="Cutler M."/>
            <person name="Kelly L."/>
            <person name="Polz M.F."/>
        </authorList>
    </citation>
    <scope>NUCLEOTIDE SEQUENCE [LARGE SCALE GENOMIC DNA]</scope>
    <source>
        <strain evidence="4">10N.261.45.A10</strain>
    </source>
</reference>
<evidence type="ECO:0000259" key="2">
    <source>
        <dbReference type="Pfam" id="PF13649"/>
    </source>
</evidence>
<protein>
    <submittedName>
        <fullName evidence="3">Methyltransferase</fullName>
    </submittedName>
</protein>
<dbReference type="Pfam" id="PF13649">
    <property type="entry name" value="Methyltransf_25"/>
    <property type="match status" value="1"/>
</dbReference>
<dbReference type="AlphaFoldDB" id="A0A2N7L5I9"/>
<dbReference type="EMBL" id="MDAL01000049">
    <property type="protein sequence ID" value="PMN88925.1"/>
    <property type="molecule type" value="Genomic_DNA"/>
</dbReference>
<dbReference type="Proteomes" id="UP000235387">
    <property type="component" value="Unassembled WGS sequence"/>
</dbReference>
<dbReference type="CDD" id="cd02440">
    <property type="entry name" value="AdoMet_MTases"/>
    <property type="match status" value="1"/>
</dbReference>
<sequence length="256" mass="29875">MSASVERQREHFNSIAKQYLKGKEDPRFLKLQSLIWERVISSLPEELRDMKVSVLEPMCGYTEGLKVLNRANLDIEYSGFDYSEEIVNHLKSISPELNVFHGDITKFKADAQYDVIILIGGLHHVPNFAKEAVRNLADCLRSGGFFINFEPTHGNPLNKFVREYIYKKNEIFDHDTERDFSVKELEFFFEEAGLKNQFKFYPGLLAYILYYNPYAFPRLNKGSEKTVERIFSIESAFYENFIGRALSFCTLTVWKK</sequence>
<dbReference type="Gene3D" id="3.40.50.150">
    <property type="entry name" value="Vaccinia Virus protein VP39"/>
    <property type="match status" value="1"/>
</dbReference>
<dbReference type="GO" id="GO:0032259">
    <property type="term" value="P:methylation"/>
    <property type="evidence" value="ECO:0007669"/>
    <property type="project" value="UniProtKB-KW"/>
</dbReference>
<dbReference type="RefSeq" id="WP_102316559.1">
    <property type="nucleotide sequence ID" value="NZ_MCYQ01000007.1"/>
</dbReference>
<dbReference type="PANTHER" id="PTHR43861">
    <property type="entry name" value="TRANS-ACONITATE 2-METHYLTRANSFERASE-RELATED"/>
    <property type="match status" value="1"/>
</dbReference>
<dbReference type="InterPro" id="IPR029063">
    <property type="entry name" value="SAM-dependent_MTases_sf"/>
</dbReference>
<dbReference type="SUPFAM" id="SSF53335">
    <property type="entry name" value="S-adenosyl-L-methionine-dependent methyltransferases"/>
    <property type="match status" value="1"/>
</dbReference>
<gene>
    <name evidence="3" type="ORF">BCT23_05330</name>
</gene>
<evidence type="ECO:0000313" key="4">
    <source>
        <dbReference type="Proteomes" id="UP000235387"/>
    </source>
</evidence>
<organism evidence="3 4">
    <name type="scientific">Enterovibrio norvegicus</name>
    <dbReference type="NCBI Taxonomy" id="188144"/>
    <lineage>
        <taxon>Bacteria</taxon>
        <taxon>Pseudomonadati</taxon>
        <taxon>Pseudomonadota</taxon>
        <taxon>Gammaproteobacteria</taxon>
        <taxon>Vibrionales</taxon>
        <taxon>Vibrionaceae</taxon>
        <taxon>Enterovibrio</taxon>
    </lineage>
</organism>
<keyword evidence="1 3" id="KW-0808">Transferase</keyword>
<dbReference type="InterPro" id="IPR041698">
    <property type="entry name" value="Methyltransf_25"/>
</dbReference>
<accession>A0A2N7L5I9</accession>